<dbReference type="STRING" id="40578.Xbed_03495"/>
<name>A0A1Y2SCG2_9GAMM</name>
<gene>
    <name evidence="1" type="ORF">Xbed_03495</name>
</gene>
<proteinExistence type="predicted"/>
<dbReference type="EMBL" id="MUBK01000044">
    <property type="protein sequence ID" value="OTA16354.1"/>
    <property type="molecule type" value="Genomic_DNA"/>
</dbReference>
<keyword evidence="2" id="KW-1185">Reference proteome</keyword>
<protein>
    <submittedName>
        <fullName evidence="1">Uncharacterized protein</fullName>
    </submittedName>
</protein>
<comment type="caution">
    <text evidence="1">The sequence shown here is derived from an EMBL/GenBank/DDBJ whole genome shotgun (WGS) entry which is preliminary data.</text>
</comment>
<sequence>MEQDAFLQGSQRIDILYIAHPTGSMGNDSINLRLRQRNQRQHIRGDGGGAIRNAVRWHHKSLGVTPDNLCHISEDRSGEHTANLELPANVAQLLNQTDDHQRMTTEFKEMVMTTDLLQP</sequence>
<accession>A0A1Y2SCG2</accession>
<dbReference type="AlphaFoldDB" id="A0A1Y2SCG2"/>
<reference evidence="1 2" key="1">
    <citation type="submission" date="2017-01" db="EMBL/GenBank/DDBJ databases">
        <title>Deconstructing symbiosis and pathogenesis requirements using a combined genomic-metabolomic approach.</title>
        <authorList>
            <person name="Tobias N.J."/>
            <person name="Wolff H."/>
            <person name="Djahanschiri B."/>
            <person name="Ebersberger I."/>
            <person name="Bode H.B."/>
        </authorList>
    </citation>
    <scope>NUCLEOTIDE SEQUENCE [LARGE SCALE GENOMIC DNA]</scope>
    <source>
        <strain evidence="1 2">DSM 4764</strain>
    </source>
</reference>
<evidence type="ECO:0000313" key="2">
    <source>
        <dbReference type="Proteomes" id="UP000194204"/>
    </source>
</evidence>
<organism evidence="1 2">
    <name type="scientific">Xenorhabdus beddingii</name>
    <dbReference type="NCBI Taxonomy" id="40578"/>
    <lineage>
        <taxon>Bacteria</taxon>
        <taxon>Pseudomonadati</taxon>
        <taxon>Pseudomonadota</taxon>
        <taxon>Gammaproteobacteria</taxon>
        <taxon>Enterobacterales</taxon>
        <taxon>Morganellaceae</taxon>
        <taxon>Xenorhabdus</taxon>
    </lineage>
</organism>
<evidence type="ECO:0000313" key="1">
    <source>
        <dbReference type="EMBL" id="OTA16354.1"/>
    </source>
</evidence>
<dbReference type="Proteomes" id="UP000194204">
    <property type="component" value="Unassembled WGS sequence"/>
</dbReference>